<dbReference type="PROSITE" id="PS00211">
    <property type="entry name" value="ABC_TRANSPORTER_1"/>
    <property type="match status" value="1"/>
</dbReference>
<keyword evidence="4 7" id="KW-0067">ATP-binding</keyword>
<sequence>MAETLLKVQGLQAWYGESHILHGVGFEIGRGELVTLLGRNGAGKTTTLKSVMGIVEKRTGSVAFEGKETVGQPSDAIARLGLAYCPEERGIFSSLNVEENLLLPPMVRPGGMSLSEIYQLFPNLQERRRSQGTKLSGGEQQMLAIGRILRTGANLLLLDEPTEGLAPVIVQRIGEIIRQLKGRGFTILLVEQNFHFAAAVADRHYIMEDGHVVDIMTAGDVKQNIGKLQAYLGV</sequence>
<evidence type="ECO:0000313" key="8">
    <source>
        <dbReference type="Proteomes" id="UP000321058"/>
    </source>
</evidence>
<dbReference type="Gene3D" id="3.40.50.300">
    <property type="entry name" value="P-loop containing nucleotide triphosphate hydrolases"/>
    <property type="match status" value="1"/>
</dbReference>
<dbReference type="PROSITE" id="PS50893">
    <property type="entry name" value="ABC_TRANSPORTER_2"/>
    <property type="match status" value="1"/>
</dbReference>
<feature type="domain" description="ABC transporter" evidence="6">
    <location>
        <begin position="6"/>
        <end position="234"/>
    </location>
</feature>
<name>A0A512NCN2_9HYPH</name>
<dbReference type="GO" id="GO:0005524">
    <property type="term" value="F:ATP binding"/>
    <property type="evidence" value="ECO:0007669"/>
    <property type="project" value="UniProtKB-KW"/>
</dbReference>
<accession>A0A512NCN2</accession>
<dbReference type="SUPFAM" id="SSF52540">
    <property type="entry name" value="P-loop containing nucleoside triphosphate hydrolases"/>
    <property type="match status" value="1"/>
</dbReference>
<evidence type="ECO:0000256" key="3">
    <source>
        <dbReference type="ARBA" id="ARBA00022741"/>
    </source>
</evidence>
<dbReference type="InterPro" id="IPR003593">
    <property type="entry name" value="AAA+_ATPase"/>
</dbReference>
<evidence type="ECO:0000313" key="7">
    <source>
        <dbReference type="EMBL" id="GEP56674.1"/>
    </source>
</evidence>
<dbReference type="GO" id="GO:0015658">
    <property type="term" value="F:branched-chain amino acid transmembrane transporter activity"/>
    <property type="evidence" value="ECO:0007669"/>
    <property type="project" value="TreeGrafter"/>
</dbReference>
<dbReference type="RefSeq" id="WP_147150856.1">
    <property type="nucleotide sequence ID" value="NZ_BKAJ01000069.1"/>
</dbReference>
<evidence type="ECO:0000259" key="6">
    <source>
        <dbReference type="PROSITE" id="PS50893"/>
    </source>
</evidence>
<evidence type="ECO:0000256" key="1">
    <source>
        <dbReference type="ARBA" id="ARBA00005417"/>
    </source>
</evidence>
<dbReference type="InterPro" id="IPR017871">
    <property type="entry name" value="ABC_transporter-like_CS"/>
</dbReference>
<dbReference type="PANTHER" id="PTHR43820">
    <property type="entry name" value="HIGH-AFFINITY BRANCHED-CHAIN AMINO ACID TRANSPORT ATP-BINDING PROTEIN LIVF"/>
    <property type="match status" value="1"/>
</dbReference>
<protein>
    <submittedName>
        <fullName evidence="7">ABC transporter ATP-binding protein</fullName>
    </submittedName>
</protein>
<evidence type="ECO:0000256" key="4">
    <source>
        <dbReference type="ARBA" id="ARBA00022840"/>
    </source>
</evidence>
<comment type="caution">
    <text evidence="7">The sequence shown here is derived from an EMBL/GenBank/DDBJ whole genome shotgun (WGS) entry which is preliminary data.</text>
</comment>
<evidence type="ECO:0000256" key="2">
    <source>
        <dbReference type="ARBA" id="ARBA00022448"/>
    </source>
</evidence>
<dbReference type="InterPro" id="IPR027417">
    <property type="entry name" value="P-loop_NTPase"/>
</dbReference>
<dbReference type="SMART" id="SM00382">
    <property type="entry name" value="AAA"/>
    <property type="match status" value="1"/>
</dbReference>
<dbReference type="GO" id="GO:0016887">
    <property type="term" value="F:ATP hydrolysis activity"/>
    <property type="evidence" value="ECO:0007669"/>
    <property type="project" value="InterPro"/>
</dbReference>
<reference evidence="7 8" key="1">
    <citation type="submission" date="2019-07" db="EMBL/GenBank/DDBJ databases">
        <title>Whole genome shotgun sequence of Reyranella soli NBRC 108950.</title>
        <authorList>
            <person name="Hosoyama A."/>
            <person name="Uohara A."/>
            <person name="Ohji S."/>
            <person name="Ichikawa N."/>
        </authorList>
    </citation>
    <scope>NUCLEOTIDE SEQUENCE [LARGE SCALE GENOMIC DNA]</scope>
    <source>
        <strain evidence="7 8">NBRC 108950</strain>
    </source>
</reference>
<evidence type="ECO:0000256" key="5">
    <source>
        <dbReference type="ARBA" id="ARBA00022970"/>
    </source>
</evidence>
<gene>
    <name evidence="7" type="ORF">RSO01_38400</name>
</gene>
<dbReference type="GO" id="GO:0015807">
    <property type="term" value="P:L-amino acid transport"/>
    <property type="evidence" value="ECO:0007669"/>
    <property type="project" value="TreeGrafter"/>
</dbReference>
<dbReference type="PANTHER" id="PTHR43820:SF4">
    <property type="entry name" value="HIGH-AFFINITY BRANCHED-CHAIN AMINO ACID TRANSPORT ATP-BINDING PROTEIN LIVF"/>
    <property type="match status" value="1"/>
</dbReference>
<keyword evidence="8" id="KW-1185">Reference proteome</keyword>
<dbReference type="InterPro" id="IPR003439">
    <property type="entry name" value="ABC_transporter-like_ATP-bd"/>
</dbReference>
<dbReference type="InterPro" id="IPR052156">
    <property type="entry name" value="BCAA_Transport_ATP-bd_LivF"/>
</dbReference>
<dbReference type="Proteomes" id="UP000321058">
    <property type="component" value="Unassembled WGS sequence"/>
</dbReference>
<keyword evidence="5" id="KW-0029">Amino-acid transport</keyword>
<keyword evidence="2" id="KW-0813">Transport</keyword>
<dbReference type="CDD" id="cd03224">
    <property type="entry name" value="ABC_TM1139_LivF_branched"/>
    <property type="match status" value="1"/>
</dbReference>
<proteinExistence type="inferred from homology"/>
<dbReference type="OrthoDB" id="9775250at2"/>
<dbReference type="EMBL" id="BKAJ01000069">
    <property type="protein sequence ID" value="GEP56674.1"/>
    <property type="molecule type" value="Genomic_DNA"/>
</dbReference>
<keyword evidence="3" id="KW-0547">Nucleotide-binding</keyword>
<dbReference type="AlphaFoldDB" id="A0A512NCN2"/>
<organism evidence="7 8">
    <name type="scientific">Reyranella soli</name>
    <dbReference type="NCBI Taxonomy" id="1230389"/>
    <lineage>
        <taxon>Bacteria</taxon>
        <taxon>Pseudomonadati</taxon>
        <taxon>Pseudomonadota</taxon>
        <taxon>Alphaproteobacteria</taxon>
        <taxon>Hyphomicrobiales</taxon>
        <taxon>Reyranellaceae</taxon>
        <taxon>Reyranella</taxon>
    </lineage>
</organism>
<comment type="similarity">
    <text evidence="1">Belongs to the ABC transporter superfamily.</text>
</comment>
<dbReference type="Pfam" id="PF00005">
    <property type="entry name" value="ABC_tran"/>
    <property type="match status" value="1"/>
</dbReference>